<dbReference type="AlphaFoldDB" id="A0A4Q1BKH4"/>
<name>A0A4Q1BKH4_TREME</name>
<sequence>MSSSSTTKGYNGPGGFYISRNLSIRIDEPKTQVNLKIGCIFATLDKTNQVHLKYSCETRNLPPTTYTGSVSTNLEFHFGEEELNALMEDIEPVEASTATKASKLIKLTKPYNKIVGMVTYSARSFLREIVAKAIPTVSSPILNTVLMVGPGSDEARVDVGTKDSTAVRPPTGEVWGSWGLHSEDRSGASLSPHSGP</sequence>
<reference evidence="2 3" key="1">
    <citation type="submission" date="2016-06" db="EMBL/GenBank/DDBJ databases">
        <title>Evolution of pathogenesis and genome organization in the Tremellales.</title>
        <authorList>
            <person name="Cuomo C."/>
            <person name="Litvintseva A."/>
            <person name="Heitman J."/>
            <person name="Chen Y."/>
            <person name="Sun S."/>
            <person name="Springer D."/>
            <person name="Dromer F."/>
            <person name="Young S."/>
            <person name="Zeng Q."/>
            <person name="Chapman S."/>
            <person name="Gujja S."/>
            <person name="Saif S."/>
            <person name="Birren B."/>
        </authorList>
    </citation>
    <scope>NUCLEOTIDE SEQUENCE [LARGE SCALE GENOMIC DNA]</scope>
    <source>
        <strain evidence="2 3">ATCC 28783</strain>
    </source>
</reference>
<accession>A0A4Q1BKH4</accession>
<evidence type="ECO:0000313" key="3">
    <source>
        <dbReference type="Proteomes" id="UP000289152"/>
    </source>
</evidence>
<organism evidence="2 3">
    <name type="scientific">Tremella mesenterica</name>
    <name type="common">Jelly fungus</name>
    <dbReference type="NCBI Taxonomy" id="5217"/>
    <lineage>
        <taxon>Eukaryota</taxon>
        <taxon>Fungi</taxon>
        <taxon>Dikarya</taxon>
        <taxon>Basidiomycota</taxon>
        <taxon>Agaricomycotina</taxon>
        <taxon>Tremellomycetes</taxon>
        <taxon>Tremellales</taxon>
        <taxon>Tremellaceae</taxon>
        <taxon>Tremella</taxon>
    </lineage>
</organism>
<gene>
    <name evidence="2" type="ORF">M231_04509</name>
</gene>
<feature type="region of interest" description="Disordered" evidence="1">
    <location>
        <begin position="161"/>
        <end position="196"/>
    </location>
</feature>
<comment type="caution">
    <text evidence="2">The sequence shown here is derived from an EMBL/GenBank/DDBJ whole genome shotgun (WGS) entry which is preliminary data.</text>
</comment>
<evidence type="ECO:0000256" key="1">
    <source>
        <dbReference type="SAM" id="MobiDB-lite"/>
    </source>
</evidence>
<protein>
    <submittedName>
        <fullName evidence="2">Uncharacterized protein</fullName>
    </submittedName>
</protein>
<dbReference type="EMBL" id="SDIL01000051">
    <property type="protein sequence ID" value="RXK38225.1"/>
    <property type="molecule type" value="Genomic_DNA"/>
</dbReference>
<keyword evidence="3" id="KW-1185">Reference proteome</keyword>
<dbReference type="Proteomes" id="UP000289152">
    <property type="component" value="Unassembled WGS sequence"/>
</dbReference>
<dbReference type="InParanoid" id="A0A4Q1BKH4"/>
<proteinExistence type="predicted"/>
<evidence type="ECO:0000313" key="2">
    <source>
        <dbReference type="EMBL" id="RXK38225.1"/>
    </source>
</evidence>